<dbReference type="InterPro" id="IPR013856">
    <property type="entry name" value="Peptidase_M4_domain"/>
</dbReference>
<accession>W6JVJ1</accession>
<sequence>MVRLAQSVDGIPVLGGQIIVRLTGNSGSYVVRGTTDGTAAVTGSRTPTWSAAALERVVTHAAEKRFPGERVSAKAGDLVILPFGAGTLTRHVTVTLARTGGVHDVYVGARTGAVLLAVDRHKTVDVISTERNLAGQTVKVHADKAGGLFTLTDTTRKPYGPAIQAQYLTEIGEQLPVEATRLPFGADDTERGTIDAHLDVAKAADYYRNVLGRNSIDGHGGDLIHVTGMNMVNAFWDGTQMVIGLGDAEYKPLSADVDVVAHEMSHGVIDHTAGFIYQSQSGALSEAYSDYFGNAVDVGQSASAMTAPRNGLIGEDLCRTLSPIKCAIRNLDDGRTVNDYTGTLADIGGVHLNATIYGGALWDIRRAMRPSLSDRVVFRGLFAYMTPWSTFTDGRDATLAAAADLGLTAAQRAAITKAFDSRGIVRGWERAGRTDADRTLLSDLPFFTDWYPPVAGGSRWALADIDMYGNWPTAFKTGRTDGTGTERVALPDGFTLGDLAVDGRYVAATGLTADEIGVWLYDTVTKKGTWLARSDASHFYVYPTVAGGRVAWQDSATVNDKPDISVYVKDLATNVVRELDKPGDVAVHFPSLSRTTLVHVQGPMTAKDLVVRDAATLKVIATKRIVTGDVDATFIPTALTSQVVWSYVNGDREWPLGPEVTEFVSPRNLSSKRILNRLDLPTLWPANLMAQATETAFSQIRPKSLLGASPEVIQKPLAGGNAVPVTCDKGGAYLFAADQKQAVVWLSGAQGKVDLVMRSTPAGPC</sequence>
<keyword evidence="5" id="KW-0862">Zinc</keyword>
<name>W6JVJ1_9MICO</name>
<evidence type="ECO:0000256" key="5">
    <source>
        <dbReference type="ARBA" id="ARBA00022833"/>
    </source>
</evidence>
<feature type="active site" evidence="7">
    <location>
        <position position="263"/>
    </location>
</feature>
<keyword evidence="6 10" id="KW-0482">Metalloprotease</keyword>
<dbReference type="InterPro" id="IPR027268">
    <property type="entry name" value="Peptidase_M4/M1_CTD_sf"/>
</dbReference>
<evidence type="ECO:0000256" key="1">
    <source>
        <dbReference type="ARBA" id="ARBA00009388"/>
    </source>
</evidence>
<evidence type="ECO:0000256" key="6">
    <source>
        <dbReference type="ARBA" id="ARBA00023049"/>
    </source>
</evidence>
<dbReference type="EMBL" id="CAJA01000143">
    <property type="protein sequence ID" value="CCH73017.1"/>
    <property type="molecule type" value="Genomic_DNA"/>
</dbReference>
<dbReference type="Pfam" id="PF02868">
    <property type="entry name" value="Peptidase_M4_C"/>
    <property type="match status" value="1"/>
</dbReference>
<dbReference type="InterPro" id="IPR050728">
    <property type="entry name" value="Zinc_Metalloprotease_M4"/>
</dbReference>
<feature type="active site" description="Proton donor" evidence="7">
    <location>
        <position position="351"/>
    </location>
</feature>
<dbReference type="PANTHER" id="PTHR33794:SF1">
    <property type="entry name" value="BACILLOLYSIN"/>
    <property type="match status" value="1"/>
</dbReference>
<dbReference type="Gene3D" id="1.10.390.10">
    <property type="entry name" value="Neutral Protease Domain 2"/>
    <property type="match status" value="1"/>
</dbReference>
<proteinExistence type="inferred from homology"/>
<dbReference type="PANTHER" id="PTHR33794">
    <property type="entry name" value="BACILLOLYSIN"/>
    <property type="match status" value="1"/>
</dbReference>
<evidence type="ECO:0000313" key="11">
    <source>
        <dbReference type="Proteomes" id="UP000035763"/>
    </source>
</evidence>
<gene>
    <name evidence="10" type="ORF">BN11_2270002</name>
</gene>
<feature type="domain" description="Peptidase M4 C-terminal" evidence="9">
    <location>
        <begin position="273"/>
        <end position="424"/>
    </location>
</feature>
<dbReference type="GO" id="GO:0006508">
    <property type="term" value="P:proteolysis"/>
    <property type="evidence" value="ECO:0007669"/>
    <property type="project" value="UniProtKB-KW"/>
</dbReference>
<evidence type="ECO:0000256" key="7">
    <source>
        <dbReference type="PIRSR" id="PIRSR623612-1"/>
    </source>
</evidence>
<evidence type="ECO:0000256" key="3">
    <source>
        <dbReference type="ARBA" id="ARBA00022723"/>
    </source>
</evidence>
<evidence type="ECO:0000259" key="9">
    <source>
        <dbReference type="Pfam" id="PF02868"/>
    </source>
</evidence>
<evidence type="ECO:0000313" key="10">
    <source>
        <dbReference type="EMBL" id="CCH73017.1"/>
    </source>
</evidence>
<keyword evidence="11" id="KW-1185">Reference proteome</keyword>
<comment type="similarity">
    <text evidence="1">Belongs to the peptidase M4 family.</text>
</comment>
<dbReference type="Pfam" id="PF01447">
    <property type="entry name" value="Peptidase_M4"/>
    <property type="match status" value="1"/>
</dbReference>
<dbReference type="InterPro" id="IPR001570">
    <property type="entry name" value="Peptidase_M4_C_domain"/>
</dbReference>
<dbReference type="GO" id="GO:0004222">
    <property type="term" value="F:metalloendopeptidase activity"/>
    <property type="evidence" value="ECO:0007669"/>
    <property type="project" value="InterPro"/>
</dbReference>
<dbReference type="PRINTS" id="PR00730">
    <property type="entry name" value="THERMOLYSIN"/>
</dbReference>
<evidence type="ECO:0000259" key="8">
    <source>
        <dbReference type="Pfam" id="PF01447"/>
    </source>
</evidence>
<keyword evidence="3" id="KW-0479">Metal-binding</keyword>
<evidence type="ECO:0000256" key="4">
    <source>
        <dbReference type="ARBA" id="ARBA00022801"/>
    </source>
</evidence>
<dbReference type="InterPro" id="IPR023612">
    <property type="entry name" value="Peptidase_M4"/>
</dbReference>
<evidence type="ECO:0000256" key="2">
    <source>
        <dbReference type="ARBA" id="ARBA00022670"/>
    </source>
</evidence>
<dbReference type="Proteomes" id="UP000035763">
    <property type="component" value="Unassembled WGS sequence"/>
</dbReference>
<organism evidence="10 11">
    <name type="scientific">Nostocoides australiense Ben110</name>
    <dbReference type="NCBI Taxonomy" id="1193182"/>
    <lineage>
        <taxon>Bacteria</taxon>
        <taxon>Bacillati</taxon>
        <taxon>Actinomycetota</taxon>
        <taxon>Actinomycetes</taxon>
        <taxon>Micrococcales</taxon>
        <taxon>Intrasporangiaceae</taxon>
        <taxon>Nostocoides</taxon>
    </lineage>
</organism>
<keyword evidence="2 10" id="KW-0645">Protease</keyword>
<feature type="domain" description="Peptidase M4" evidence="8">
    <location>
        <begin position="131"/>
        <end position="269"/>
    </location>
</feature>
<keyword evidence="4" id="KW-0378">Hydrolase</keyword>
<reference evidence="10 11" key="1">
    <citation type="journal article" date="2013" name="ISME J.">
        <title>A metabolic model for members of the genus Tetrasphaera involved in enhanced biological phosphorus removal.</title>
        <authorList>
            <person name="Kristiansen R."/>
            <person name="Nguyen H.T.T."/>
            <person name="Saunders A.M."/>
            <person name="Nielsen J.L."/>
            <person name="Wimmer R."/>
            <person name="Le V.Q."/>
            <person name="McIlroy S.J."/>
            <person name="Petrovski S."/>
            <person name="Seviour R.J."/>
            <person name="Calteau A."/>
            <person name="Nielsen K.L."/>
            <person name="Nielsen P.H."/>
        </authorList>
    </citation>
    <scope>NUCLEOTIDE SEQUENCE [LARGE SCALE GENOMIC DNA]</scope>
    <source>
        <strain evidence="10 11">Ben110</strain>
    </source>
</reference>
<dbReference type="Gene3D" id="3.10.170.10">
    <property type="match status" value="1"/>
</dbReference>
<protein>
    <submittedName>
        <fullName evidence="10">Putative metalloprotease</fullName>
    </submittedName>
</protein>
<comment type="caution">
    <text evidence="10">The sequence shown here is derived from an EMBL/GenBank/DDBJ whole genome shotgun (WGS) entry which is preliminary data.</text>
</comment>
<dbReference type="GO" id="GO:0046872">
    <property type="term" value="F:metal ion binding"/>
    <property type="evidence" value="ECO:0007669"/>
    <property type="project" value="UniProtKB-KW"/>
</dbReference>
<dbReference type="SUPFAM" id="SSF55486">
    <property type="entry name" value="Metalloproteases ('zincins'), catalytic domain"/>
    <property type="match status" value="1"/>
</dbReference>
<dbReference type="SUPFAM" id="SSF69304">
    <property type="entry name" value="Tricorn protease N-terminal domain"/>
    <property type="match status" value="1"/>
</dbReference>
<dbReference type="AlphaFoldDB" id="W6JVJ1"/>